<evidence type="ECO:0000256" key="2">
    <source>
        <dbReference type="ARBA" id="ARBA00022473"/>
    </source>
</evidence>
<keyword evidence="4" id="KW-0132">Cell division</keyword>
<evidence type="ECO:0000256" key="3">
    <source>
        <dbReference type="ARBA" id="ARBA00022475"/>
    </source>
</evidence>
<keyword evidence="11" id="KW-1185">Reference proteome</keyword>
<evidence type="ECO:0000256" key="7">
    <source>
        <dbReference type="ARBA" id="ARBA00024211"/>
    </source>
</evidence>
<evidence type="ECO:0000313" key="11">
    <source>
        <dbReference type="Proteomes" id="UP001567538"/>
    </source>
</evidence>
<evidence type="ECO:0000256" key="8">
    <source>
        <dbReference type="SAM" id="MobiDB-lite"/>
    </source>
</evidence>
<accession>A0ABD1HZV8</accession>
<reference evidence="10 11" key="1">
    <citation type="submission" date="2024-06" db="EMBL/GenBank/DDBJ databases">
        <title>A chromosome level genome sequence of Diviner's sage (Salvia divinorum).</title>
        <authorList>
            <person name="Ford S.A."/>
            <person name="Ro D.-K."/>
            <person name="Ness R.W."/>
            <person name="Phillips M.A."/>
        </authorList>
    </citation>
    <scope>NUCLEOTIDE SEQUENCE [LARGE SCALE GENOMIC DNA]</scope>
    <source>
        <strain evidence="10">SAF-2024a</strain>
        <tissue evidence="10">Leaf</tissue>
    </source>
</reference>
<proteinExistence type="inferred from homology"/>
<evidence type="ECO:0000256" key="4">
    <source>
        <dbReference type="ARBA" id="ARBA00022618"/>
    </source>
</evidence>
<dbReference type="GO" id="GO:0051258">
    <property type="term" value="P:protein polymerization"/>
    <property type="evidence" value="ECO:0007669"/>
    <property type="project" value="UniProtKB-ARBA"/>
</dbReference>
<organism evidence="10 11">
    <name type="scientific">Salvia divinorum</name>
    <name type="common">Maria pastora</name>
    <name type="synonym">Diviner's sage</name>
    <dbReference type="NCBI Taxonomy" id="28513"/>
    <lineage>
        <taxon>Eukaryota</taxon>
        <taxon>Viridiplantae</taxon>
        <taxon>Streptophyta</taxon>
        <taxon>Embryophyta</taxon>
        <taxon>Tracheophyta</taxon>
        <taxon>Spermatophyta</taxon>
        <taxon>Magnoliopsida</taxon>
        <taxon>eudicotyledons</taxon>
        <taxon>Gunneridae</taxon>
        <taxon>Pentapetalae</taxon>
        <taxon>asterids</taxon>
        <taxon>lamiids</taxon>
        <taxon>Lamiales</taxon>
        <taxon>Lamiaceae</taxon>
        <taxon>Nepetoideae</taxon>
        <taxon>Mentheae</taxon>
        <taxon>Salviinae</taxon>
        <taxon>Salvia</taxon>
        <taxon>Salvia subgen. Calosphace</taxon>
    </lineage>
</organism>
<dbReference type="AlphaFoldDB" id="A0ABD1HZV8"/>
<feature type="compositionally biased region" description="Polar residues" evidence="8">
    <location>
        <begin position="142"/>
        <end position="152"/>
    </location>
</feature>
<evidence type="ECO:0000256" key="1">
    <source>
        <dbReference type="ARBA" id="ARBA00004413"/>
    </source>
</evidence>
<feature type="region of interest" description="Disordered" evidence="8">
    <location>
        <begin position="111"/>
        <end position="168"/>
    </location>
</feature>
<dbReference type="GO" id="GO:0051301">
    <property type="term" value="P:cell division"/>
    <property type="evidence" value="ECO:0007669"/>
    <property type="project" value="UniProtKB-KW"/>
</dbReference>
<comment type="subcellular location">
    <subcellularLocation>
        <location evidence="1">Cell membrane</location>
        <topology evidence="1">Peripheral membrane protein</topology>
        <orientation evidence="1">Cytoplasmic side</orientation>
    </subcellularLocation>
</comment>
<evidence type="ECO:0000313" key="10">
    <source>
        <dbReference type="EMBL" id="KAL1562003.1"/>
    </source>
</evidence>
<dbReference type="InterPro" id="IPR048351">
    <property type="entry name" value="SOK_DIX"/>
</dbReference>
<keyword evidence="2" id="KW-0217">Developmental protein</keyword>
<dbReference type="PANTHER" id="PTHR31083">
    <property type="entry name" value="UPSTREAM OF FLC PROTEIN (DUF966)"/>
    <property type="match status" value="1"/>
</dbReference>
<gene>
    <name evidence="10" type="ORF">AAHA92_04630</name>
</gene>
<evidence type="ECO:0000259" key="9">
    <source>
        <dbReference type="Pfam" id="PF06136"/>
    </source>
</evidence>
<sequence length="388" mass="43691">METQEVRRRLHIIYFLSRKGRIEHPHLIRVHHLSRNGVRLRDVKRWLSELRGNEIPESFSWSYKRRYKAGYVWQDLVDDDLITPISDNEYVLQGSEISSINIKEYSYTEEEVGKEKNQTQPAEASVDVSTKPESEIEEESLSFGSETSTCTDDSGKVEVEKSSDTTKEERPIIDDKVGRHWPFYSTLFIKKRSKNATVDEKTVAAEAVELCKNLTLEPQCTKSKNNANSKSKMLKNLITCGDVKTNESAVVPMKKQNSKPFTSMCWSDVENVHSAALWKRDSGFGGSQRVCRIPASAQQNFSGRRSLDGIEDLRESKSKSTELKAPCAAYKPVSGPNCSQCGKVFKPEKMHAHMKSCKELKALSKCATADNKASKASGDSFSGHLLTH</sequence>
<name>A0ABD1HZV8_SALDI</name>
<comment type="similarity">
    <text evidence="7">Belongs to the SOSEKI family.</text>
</comment>
<feature type="domain" description="SOSEKI DIX-like" evidence="9">
    <location>
        <begin position="11"/>
        <end position="97"/>
    </location>
</feature>
<dbReference type="Pfam" id="PF06136">
    <property type="entry name" value="SOK"/>
    <property type="match status" value="1"/>
</dbReference>
<keyword evidence="6" id="KW-0131">Cell cycle</keyword>
<feature type="compositionally biased region" description="Basic and acidic residues" evidence="8">
    <location>
        <begin position="153"/>
        <end position="168"/>
    </location>
</feature>
<dbReference type="PANTHER" id="PTHR31083:SF5">
    <property type="entry name" value="PROTEIN SOSEKI 1"/>
    <property type="match status" value="1"/>
</dbReference>
<protein>
    <submittedName>
        <fullName evidence="10">Protein SOSEKI 1-like isoform X2</fullName>
    </submittedName>
</protein>
<dbReference type="EMBL" id="JBEAFC010000003">
    <property type="protein sequence ID" value="KAL1562003.1"/>
    <property type="molecule type" value="Genomic_DNA"/>
</dbReference>
<dbReference type="InterPro" id="IPR010369">
    <property type="entry name" value="SOK"/>
</dbReference>
<keyword evidence="3" id="KW-1003">Cell membrane</keyword>
<dbReference type="Proteomes" id="UP001567538">
    <property type="component" value="Unassembled WGS sequence"/>
</dbReference>
<keyword evidence="5" id="KW-0472">Membrane</keyword>
<dbReference type="GO" id="GO:0005886">
    <property type="term" value="C:plasma membrane"/>
    <property type="evidence" value="ECO:0007669"/>
    <property type="project" value="UniProtKB-SubCell"/>
</dbReference>
<evidence type="ECO:0000256" key="6">
    <source>
        <dbReference type="ARBA" id="ARBA00023306"/>
    </source>
</evidence>
<evidence type="ECO:0000256" key="5">
    <source>
        <dbReference type="ARBA" id="ARBA00023136"/>
    </source>
</evidence>
<comment type="caution">
    <text evidence="10">The sequence shown here is derived from an EMBL/GenBank/DDBJ whole genome shotgun (WGS) entry which is preliminary data.</text>
</comment>